<dbReference type="Gene3D" id="3.40.50.850">
    <property type="entry name" value="Isochorismatase-like"/>
    <property type="match status" value="1"/>
</dbReference>
<dbReference type="OrthoDB" id="9791276at2"/>
<proteinExistence type="predicted"/>
<sequence length="244" mass="27729">MTTRILDVVDMQFDFMKSNGGLYVPNAEPLIDRTNDFFRSIPRGIYDLALIKYDTHFPCEYQNSPEKADFPDIHCPYGTQGWELVVNDAELAKRMPVYYMAKNTFDMWQQNPISDRGQMFFDTDAEEQAYDNLYHVTRDRQVIQTGELRDEFMRRVVKLGTAENVEVTMIGVASDFCVHDAMMGYLQRGANVRVVADLVAGIGTPVPGRAPKGTIGDVISLPVFQPYVQNKQLKIISLQDALKP</sequence>
<dbReference type="eggNOG" id="COG1335">
    <property type="taxonomic scope" value="Bacteria"/>
</dbReference>
<dbReference type="AlphaFoldDB" id="G2KSL4"/>
<dbReference type="KEGG" id="mai:MICA_1292"/>
<dbReference type="STRING" id="856793.MICA_1292"/>
<accession>G2KSL4</accession>
<dbReference type="InterPro" id="IPR036380">
    <property type="entry name" value="Isochorismatase-like_sf"/>
</dbReference>
<evidence type="ECO:0008006" key="3">
    <source>
        <dbReference type="Google" id="ProtNLM"/>
    </source>
</evidence>
<protein>
    <recommendedName>
        <fullName evidence="3">Isochorismatase-like domain-containing protein</fullName>
    </recommendedName>
</protein>
<dbReference type="SUPFAM" id="SSF52499">
    <property type="entry name" value="Isochorismatase-like hydrolases"/>
    <property type="match status" value="1"/>
</dbReference>
<dbReference type="Proteomes" id="UP000009286">
    <property type="component" value="Chromosome"/>
</dbReference>
<evidence type="ECO:0000313" key="2">
    <source>
        <dbReference type="Proteomes" id="UP000009286"/>
    </source>
</evidence>
<name>G2KSL4_MICAA</name>
<evidence type="ECO:0000313" key="1">
    <source>
        <dbReference type="EMBL" id="AEP09614.1"/>
    </source>
</evidence>
<gene>
    <name evidence="1" type="ordered locus">MICA_1292</name>
</gene>
<keyword evidence="2" id="KW-1185">Reference proteome</keyword>
<dbReference type="HOGENOM" id="CLU_1207624_0_0_5"/>
<reference evidence="1 2" key="1">
    <citation type="journal article" date="2011" name="BMC Genomics">
        <title>Genomic insights into an obligate epibiotic bacterial predator: Micavibrio aeruginosavorus ARL-13.</title>
        <authorList>
            <person name="Wang Z."/>
            <person name="Kadouri D."/>
            <person name="Wu M."/>
        </authorList>
    </citation>
    <scope>NUCLEOTIDE SEQUENCE [LARGE SCALE GENOMIC DNA]</scope>
    <source>
        <strain evidence="1 2">ARL-13</strain>
    </source>
</reference>
<dbReference type="RefSeq" id="WP_014102837.1">
    <property type="nucleotide sequence ID" value="NC_016026.1"/>
</dbReference>
<organism evidence="1 2">
    <name type="scientific">Micavibrio aeruginosavorus (strain ARL-13)</name>
    <dbReference type="NCBI Taxonomy" id="856793"/>
    <lineage>
        <taxon>Bacteria</taxon>
        <taxon>Pseudomonadati</taxon>
        <taxon>Bdellovibrionota</taxon>
        <taxon>Bdellovibrionia</taxon>
        <taxon>Bdellovibrionales</taxon>
        <taxon>Pseudobdellovibrionaceae</taxon>
        <taxon>Micavibrio</taxon>
    </lineage>
</organism>
<dbReference type="EMBL" id="CP002382">
    <property type="protein sequence ID" value="AEP09614.1"/>
    <property type="molecule type" value="Genomic_DNA"/>
</dbReference>